<evidence type="ECO:0000313" key="3">
    <source>
        <dbReference type="Proteomes" id="UP001551584"/>
    </source>
</evidence>
<dbReference type="Proteomes" id="UP001551584">
    <property type="component" value="Unassembled WGS sequence"/>
</dbReference>
<feature type="region of interest" description="Disordered" evidence="1">
    <location>
        <begin position="150"/>
        <end position="176"/>
    </location>
</feature>
<proteinExistence type="predicted"/>
<feature type="compositionally biased region" description="Acidic residues" evidence="1">
    <location>
        <begin position="415"/>
        <end position="458"/>
    </location>
</feature>
<keyword evidence="3" id="KW-1185">Reference proteome</keyword>
<comment type="caution">
    <text evidence="2">The sequence shown here is derived from an EMBL/GenBank/DDBJ whole genome shotgun (WGS) entry which is preliminary data.</text>
</comment>
<evidence type="ECO:0000313" key="2">
    <source>
        <dbReference type="EMBL" id="MEU9576268.1"/>
    </source>
</evidence>
<evidence type="ECO:0008006" key="4">
    <source>
        <dbReference type="Google" id="ProtNLM"/>
    </source>
</evidence>
<dbReference type="EMBL" id="JBEZNA010000004">
    <property type="protein sequence ID" value="MEU9576268.1"/>
    <property type="molecule type" value="Genomic_DNA"/>
</dbReference>
<accession>A0ABV3EJB7</accession>
<dbReference type="RefSeq" id="WP_359268372.1">
    <property type="nucleotide sequence ID" value="NZ_JBEZNA010000004.1"/>
</dbReference>
<organism evidence="2 3">
    <name type="scientific">Streptomyces chilikensis</name>
    <dbReference type="NCBI Taxonomy" id="1194079"/>
    <lineage>
        <taxon>Bacteria</taxon>
        <taxon>Bacillati</taxon>
        <taxon>Actinomycetota</taxon>
        <taxon>Actinomycetes</taxon>
        <taxon>Kitasatosporales</taxon>
        <taxon>Streptomycetaceae</taxon>
        <taxon>Streptomyces</taxon>
    </lineage>
</organism>
<sequence length="587" mass="62798">MGQELVGAAARYTRKTAETTAKPGTLRGQQSAAWAAYKSMPEVRFAANWIGNAMSNARLYAAKRGPLGVTEPAPEGHLATELVDAIAGGPGGQGDFLRSLGIHLVVAGEGWVVVQPHEDKAEDWYALSALEVSSSGRGLTVEIAGEPVDIPAEDDDQEPGAGRAPGSQRPGGESAGELTPVAFRVWTPSPARFLEPDSPVLGSLDQLEELRLLSASVKSIARSRLTGRGVLLVPQGTRFPVKAGAEEEDDLIDVFMDVAATAIREPESAAATVPILLEVPPEAIGQIQLLTFESPFDELAIRLREETIRRFANGLDIPAEILLGLGDTNHWSAFQLSSEAIKLGVEPRLGVITQALTNSWLTPLLEAEGDPEADLWVVEADTSLIRARTNRAETALQVYDRGAISAAALRRETGFDDTDAPDADEEQQDPNDQDDQDQSEEETDMPQDTDLPVDETQDVPDTLPASGHTVLSTAFLAAVDGLIWHALAHAGDKLLRTPLCPRAKRAEARQQAPAERYQTLPVSRADVEAWDLLDGALDRAPQIARRYGADPSCLASSLEEFLSGLIAAGIPYREQDVPAAVAHCLAA</sequence>
<feature type="region of interest" description="Disordered" evidence="1">
    <location>
        <begin position="414"/>
        <end position="465"/>
    </location>
</feature>
<evidence type="ECO:0000256" key="1">
    <source>
        <dbReference type="SAM" id="MobiDB-lite"/>
    </source>
</evidence>
<gene>
    <name evidence="2" type="ORF">AB0D95_03090</name>
</gene>
<protein>
    <recommendedName>
        <fullName evidence="4">Portal protein</fullName>
    </recommendedName>
</protein>
<reference evidence="2 3" key="1">
    <citation type="submission" date="2024-06" db="EMBL/GenBank/DDBJ databases">
        <title>The Natural Products Discovery Center: Release of the First 8490 Sequenced Strains for Exploring Actinobacteria Biosynthetic Diversity.</title>
        <authorList>
            <person name="Kalkreuter E."/>
            <person name="Kautsar S.A."/>
            <person name="Yang D."/>
            <person name="Bader C.D."/>
            <person name="Teijaro C.N."/>
            <person name="Fluegel L."/>
            <person name="Davis C.M."/>
            <person name="Simpson J.R."/>
            <person name="Lauterbach L."/>
            <person name="Steele A.D."/>
            <person name="Gui C."/>
            <person name="Meng S."/>
            <person name="Li G."/>
            <person name="Viehrig K."/>
            <person name="Ye F."/>
            <person name="Su P."/>
            <person name="Kiefer A.F."/>
            <person name="Nichols A."/>
            <person name="Cepeda A.J."/>
            <person name="Yan W."/>
            <person name="Fan B."/>
            <person name="Jiang Y."/>
            <person name="Adhikari A."/>
            <person name="Zheng C.-J."/>
            <person name="Schuster L."/>
            <person name="Cowan T.M."/>
            <person name="Smanski M.J."/>
            <person name="Chevrette M.G."/>
            <person name="De Carvalho L.P.S."/>
            <person name="Shen B."/>
        </authorList>
    </citation>
    <scope>NUCLEOTIDE SEQUENCE [LARGE SCALE GENOMIC DNA]</scope>
    <source>
        <strain evidence="2 3">NPDC048117</strain>
    </source>
</reference>
<name>A0ABV3EJB7_9ACTN</name>